<dbReference type="OrthoDB" id="9808002at2"/>
<comment type="similarity">
    <text evidence="3">Belongs to the class-V pyridoxal-phosphate-dependent aminotransferase family.</text>
</comment>
<evidence type="ECO:0000259" key="5">
    <source>
        <dbReference type="Pfam" id="PF00266"/>
    </source>
</evidence>
<proteinExistence type="inferred from homology"/>
<dbReference type="InterPro" id="IPR015424">
    <property type="entry name" value="PyrdxlP-dep_Trfase"/>
</dbReference>
<dbReference type="AlphaFoldDB" id="A0A1Q9LLZ3"/>
<reference evidence="6 7" key="1">
    <citation type="submission" date="2016-10" db="EMBL/GenBank/DDBJ databases">
        <title>The Draft Genome Sequence of Actinokineospora bangkokensis 44EHWT reveals the biosynthetic pathway of antifungal compounds Thailandins with unusual extender unit butylmalonyl-CoA.</title>
        <authorList>
            <person name="Greule A."/>
            <person name="Intra B."/>
            <person name="Flemming S."/>
            <person name="Rommel M.G."/>
            <person name="Panbangred W."/>
            <person name="Bechthold A."/>
        </authorList>
    </citation>
    <scope>NUCLEOTIDE SEQUENCE [LARGE SCALE GENOMIC DNA]</scope>
    <source>
        <strain evidence="6 7">44EHW</strain>
    </source>
</reference>
<evidence type="ECO:0000256" key="2">
    <source>
        <dbReference type="ARBA" id="ARBA00022898"/>
    </source>
</evidence>
<dbReference type="InterPro" id="IPR020578">
    <property type="entry name" value="Aminotrans_V_PyrdxlP_BS"/>
</dbReference>
<protein>
    <recommendedName>
        <fullName evidence="5">Aminotransferase class V domain-containing protein</fullName>
    </recommendedName>
</protein>
<sequence length="400" mass="42589">MNINVMRARADTPGAGHVAHLNNAGASLPPRQVVDAVVDHLRLEAEIGPYEAGERNLVGLERAHGAVAELLGCHTEEVALFDSATRAWGAALAAVPLRAGDRVLISPMEYGSSYLSLLQLADRAGIRLEVLPVGADGLVDLADLRDRLDERVGLIAMTHIPMHDGLVYPVAAIGALAREFGVPYLVDGSQSVGQLPVDVAAIGCDLLVGSGRKFLRGPRGTGFLYARRDFAETLAPATVGLDGVEWDGVGYRYAPAARRFDTWETNAAARIGLGVAVDYALAWGVEHTWARVRALGERLRADLAGIPGTTVEDRGRERCATVAVTVHGHAAELVRAELARAGVNTWVCLANAACADMRDRGISSLLRISPHYYNTEDELARVAEVLGSLTVGRHAVRAVS</sequence>
<name>A0A1Q9LLZ3_9PSEU</name>
<keyword evidence="2" id="KW-0663">Pyridoxal phosphate</keyword>
<keyword evidence="7" id="KW-1185">Reference proteome</keyword>
<dbReference type="STRING" id="1193682.BJP25_19055"/>
<dbReference type="Proteomes" id="UP000186040">
    <property type="component" value="Unassembled WGS sequence"/>
</dbReference>
<evidence type="ECO:0000256" key="1">
    <source>
        <dbReference type="ARBA" id="ARBA00001933"/>
    </source>
</evidence>
<organism evidence="6 7">
    <name type="scientific">Actinokineospora bangkokensis</name>
    <dbReference type="NCBI Taxonomy" id="1193682"/>
    <lineage>
        <taxon>Bacteria</taxon>
        <taxon>Bacillati</taxon>
        <taxon>Actinomycetota</taxon>
        <taxon>Actinomycetes</taxon>
        <taxon>Pseudonocardiales</taxon>
        <taxon>Pseudonocardiaceae</taxon>
        <taxon>Actinokineospora</taxon>
    </lineage>
</organism>
<evidence type="ECO:0000256" key="4">
    <source>
        <dbReference type="RuleBase" id="RU004504"/>
    </source>
</evidence>
<evidence type="ECO:0000313" key="7">
    <source>
        <dbReference type="Proteomes" id="UP000186040"/>
    </source>
</evidence>
<comment type="cofactor">
    <cofactor evidence="1 4">
        <name>pyridoxal 5'-phosphate</name>
        <dbReference type="ChEBI" id="CHEBI:597326"/>
    </cofactor>
</comment>
<dbReference type="SUPFAM" id="SSF53383">
    <property type="entry name" value="PLP-dependent transferases"/>
    <property type="match status" value="1"/>
</dbReference>
<comment type="caution">
    <text evidence="6">The sequence shown here is derived from an EMBL/GenBank/DDBJ whole genome shotgun (WGS) entry which is preliminary data.</text>
</comment>
<dbReference type="PANTHER" id="PTHR43586:SF24">
    <property type="entry name" value="BLR4730 PROTEIN"/>
    <property type="match status" value="1"/>
</dbReference>
<dbReference type="InterPro" id="IPR015421">
    <property type="entry name" value="PyrdxlP-dep_Trfase_major"/>
</dbReference>
<feature type="domain" description="Aminotransferase class V" evidence="5">
    <location>
        <begin position="21"/>
        <end position="381"/>
    </location>
</feature>
<dbReference type="Gene3D" id="3.90.1150.10">
    <property type="entry name" value="Aspartate Aminotransferase, domain 1"/>
    <property type="match status" value="1"/>
</dbReference>
<dbReference type="PANTHER" id="PTHR43586">
    <property type="entry name" value="CYSTEINE DESULFURASE"/>
    <property type="match status" value="1"/>
</dbReference>
<dbReference type="RefSeq" id="WP_075975319.1">
    <property type="nucleotide sequence ID" value="NZ_MKQR01000013.1"/>
</dbReference>
<dbReference type="PROSITE" id="PS00595">
    <property type="entry name" value="AA_TRANSFER_CLASS_5"/>
    <property type="match status" value="1"/>
</dbReference>
<accession>A0A1Q9LLZ3</accession>
<evidence type="ECO:0000313" key="6">
    <source>
        <dbReference type="EMBL" id="OLR93052.1"/>
    </source>
</evidence>
<dbReference type="InterPro" id="IPR000192">
    <property type="entry name" value="Aminotrans_V_dom"/>
</dbReference>
<dbReference type="EMBL" id="MKQR01000013">
    <property type="protein sequence ID" value="OLR93052.1"/>
    <property type="molecule type" value="Genomic_DNA"/>
</dbReference>
<dbReference type="Gene3D" id="3.40.640.10">
    <property type="entry name" value="Type I PLP-dependent aspartate aminotransferase-like (Major domain)"/>
    <property type="match status" value="1"/>
</dbReference>
<gene>
    <name evidence="6" type="ORF">BJP25_19055</name>
</gene>
<dbReference type="InterPro" id="IPR015422">
    <property type="entry name" value="PyrdxlP-dep_Trfase_small"/>
</dbReference>
<dbReference type="Pfam" id="PF00266">
    <property type="entry name" value="Aminotran_5"/>
    <property type="match status" value="1"/>
</dbReference>
<evidence type="ECO:0000256" key="3">
    <source>
        <dbReference type="RuleBase" id="RU004075"/>
    </source>
</evidence>